<sequence>MFRAPRADGTWRNRAGRWRDRAGRWRRRTARLASQATAASIASPDPTDGTPPGTLGTVPPKPTRRRVRRGRRIRRPGPVAVITLLLGLLITLFGVQNVTGFSVLPTGLTFGAPAPPRKFPVLESSPPVGIGIRSLGLTAPVHPVGVAGDGTIEVPASDRRDEAGWYSQSPTPGQYGPAVIVGHVDTRTGPAVFHDLPGLRPGSKIEVNREDRSVAVFEVNSVKRFNKSQLPVERVYGDFTRPSLRLITCGGRWVGGSTGYADNVVVFASLVSARQS</sequence>
<dbReference type="AlphaFoldDB" id="A0A927QVL4"/>
<dbReference type="InterPro" id="IPR005754">
    <property type="entry name" value="Sortase"/>
</dbReference>
<name>A0A927QVL4_9ACTN</name>
<dbReference type="EMBL" id="JADBEB010000001">
    <property type="protein sequence ID" value="MBE1484517.1"/>
    <property type="molecule type" value="Genomic_DNA"/>
</dbReference>
<dbReference type="CDD" id="cd05829">
    <property type="entry name" value="Sortase_F"/>
    <property type="match status" value="1"/>
</dbReference>
<dbReference type="GO" id="GO:0016787">
    <property type="term" value="F:hydrolase activity"/>
    <property type="evidence" value="ECO:0007669"/>
    <property type="project" value="UniProtKB-KW"/>
</dbReference>
<dbReference type="Gene3D" id="2.40.260.10">
    <property type="entry name" value="Sortase"/>
    <property type="match status" value="1"/>
</dbReference>
<organism evidence="4 5">
    <name type="scientific">Plantactinospora soyae</name>
    <dbReference type="NCBI Taxonomy" id="1544732"/>
    <lineage>
        <taxon>Bacteria</taxon>
        <taxon>Bacillati</taxon>
        <taxon>Actinomycetota</taxon>
        <taxon>Actinomycetes</taxon>
        <taxon>Micromonosporales</taxon>
        <taxon>Micromonosporaceae</taxon>
        <taxon>Plantactinospora</taxon>
    </lineage>
</organism>
<feature type="region of interest" description="Disordered" evidence="2">
    <location>
        <begin position="22"/>
        <end position="70"/>
    </location>
</feature>
<dbReference type="Proteomes" id="UP000649753">
    <property type="component" value="Unassembled WGS sequence"/>
</dbReference>
<accession>A0A927QVL4</accession>
<evidence type="ECO:0000313" key="5">
    <source>
        <dbReference type="Proteomes" id="UP000649753"/>
    </source>
</evidence>
<reference evidence="4" key="1">
    <citation type="submission" date="2020-10" db="EMBL/GenBank/DDBJ databases">
        <title>Sequencing the genomes of 1000 actinobacteria strains.</title>
        <authorList>
            <person name="Klenk H.-P."/>
        </authorList>
    </citation>
    <scope>NUCLEOTIDE SEQUENCE</scope>
    <source>
        <strain evidence="4">DSM 46832</strain>
    </source>
</reference>
<dbReference type="InterPro" id="IPR042001">
    <property type="entry name" value="Sortase_F"/>
</dbReference>
<dbReference type="SUPFAM" id="SSF63817">
    <property type="entry name" value="Sortase"/>
    <property type="match status" value="1"/>
</dbReference>
<proteinExistence type="predicted"/>
<keyword evidence="3" id="KW-0812">Transmembrane</keyword>
<dbReference type="RefSeq" id="WP_192764867.1">
    <property type="nucleotide sequence ID" value="NZ_JADBEB010000001.1"/>
</dbReference>
<evidence type="ECO:0008006" key="6">
    <source>
        <dbReference type="Google" id="ProtNLM"/>
    </source>
</evidence>
<keyword evidence="1" id="KW-0378">Hydrolase</keyword>
<evidence type="ECO:0000313" key="4">
    <source>
        <dbReference type="EMBL" id="MBE1484517.1"/>
    </source>
</evidence>
<dbReference type="Pfam" id="PF04203">
    <property type="entry name" value="Sortase"/>
    <property type="match status" value="1"/>
</dbReference>
<feature type="transmembrane region" description="Helical" evidence="3">
    <location>
        <begin position="76"/>
        <end position="95"/>
    </location>
</feature>
<keyword evidence="3" id="KW-0472">Membrane</keyword>
<evidence type="ECO:0000256" key="1">
    <source>
        <dbReference type="ARBA" id="ARBA00022801"/>
    </source>
</evidence>
<dbReference type="NCBIfam" id="NF033748">
    <property type="entry name" value="class_F_sortase"/>
    <property type="match status" value="1"/>
</dbReference>
<protein>
    <recommendedName>
        <fullName evidence="6">Class F sortase</fullName>
    </recommendedName>
</protein>
<dbReference type="InterPro" id="IPR023365">
    <property type="entry name" value="Sortase_dom-sf"/>
</dbReference>
<gene>
    <name evidence="4" type="ORF">H4W31_000155</name>
</gene>
<evidence type="ECO:0000256" key="2">
    <source>
        <dbReference type="SAM" id="MobiDB-lite"/>
    </source>
</evidence>
<feature type="compositionally biased region" description="Low complexity" evidence="2">
    <location>
        <begin position="44"/>
        <end position="58"/>
    </location>
</feature>
<keyword evidence="3" id="KW-1133">Transmembrane helix</keyword>
<keyword evidence="5" id="KW-1185">Reference proteome</keyword>
<comment type="caution">
    <text evidence="4">The sequence shown here is derived from an EMBL/GenBank/DDBJ whole genome shotgun (WGS) entry which is preliminary data.</text>
</comment>
<evidence type="ECO:0000256" key="3">
    <source>
        <dbReference type="SAM" id="Phobius"/>
    </source>
</evidence>